<reference evidence="1 2" key="1">
    <citation type="submission" date="2018-08" db="EMBL/GenBank/DDBJ databases">
        <title>Recombination of ecologically and evolutionarily significant loci maintains genetic cohesion in the Pseudomonas syringae species complex.</title>
        <authorList>
            <person name="Dillon M."/>
            <person name="Thakur S."/>
            <person name="Almeida R.N.D."/>
            <person name="Weir B.S."/>
            <person name="Guttman D.S."/>
        </authorList>
    </citation>
    <scope>NUCLEOTIDE SEQUENCE [LARGE SCALE GENOMIC DNA]</scope>
    <source>
        <strain evidence="1 2">ICMP 3555</strain>
    </source>
</reference>
<protein>
    <recommendedName>
        <fullName evidence="3">Nucleoside-binding protein</fullName>
    </recommendedName>
</protein>
<keyword evidence="2" id="KW-1185">Reference proteome</keyword>
<dbReference type="AlphaFoldDB" id="A0A3M4B331"/>
<dbReference type="InterPro" id="IPR036777">
    <property type="entry name" value="Channel_Tsx-like_sf"/>
</dbReference>
<accession>A0A3M4B331</accession>
<dbReference type="Proteomes" id="UP000276587">
    <property type="component" value="Unassembled WGS sequence"/>
</dbReference>
<sequence>MSQNAKGPRTMKKALQGATVALTLLGGGEAVALEWMNNSIGFRYGQQFTNPNNPDAFSKRIYSFTHASGYRYGSNFLNLDVFLSDSRDPRKGTDHGGSEVYAVYRHQLYASRMFDRPLGTGLIKDYALTLGFDANRNNNFASANKRALVIGPTLKFNTVGVLDLSLMYYKERNHTGIPGAKESNHTFDDTYLLNLTWMRPFEIANHAAKFQGFINYVGEKGEDYHGRDTAPEALMRTALMVAVRPGKSVKSNLYLGVGYEYWHNKFGVDGGRGSRTSTPTVNMEITF</sequence>
<comment type="caution">
    <text evidence="1">The sequence shown here is derived from an EMBL/GenBank/DDBJ whole genome shotgun (WGS) entry which is preliminary data.</text>
</comment>
<organism evidence="1 2">
    <name type="scientific">Pseudomonas marginalis pv. marginalis</name>
    <dbReference type="NCBI Taxonomy" id="97473"/>
    <lineage>
        <taxon>Bacteria</taxon>
        <taxon>Pseudomonadati</taxon>
        <taxon>Pseudomonadota</taxon>
        <taxon>Gammaproteobacteria</taxon>
        <taxon>Pseudomonadales</taxon>
        <taxon>Pseudomonadaceae</taxon>
        <taxon>Pseudomonas</taxon>
    </lineage>
</organism>
<name>A0A3M4B331_PSEMA</name>
<dbReference type="SUPFAM" id="SSF111364">
    <property type="entry name" value="Tsx-like channel"/>
    <property type="match status" value="1"/>
</dbReference>
<dbReference type="Gene3D" id="2.40.230.20">
    <property type="entry name" value="Nucleoside-specific channel-forming protein, Tsx-like"/>
    <property type="match status" value="1"/>
</dbReference>
<gene>
    <name evidence="1" type="ORF">ALQ29_04756</name>
</gene>
<evidence type="ECO:0000313" key="2">
    <source>
        <dbReference type="Proteomes" id="UP000276587"/>
    </source>
</evidence>
<proteinExistence type="predicted"/>
<evidence type="ECO:0000313" key="1">
    <source>
        <dbReference type="EMBL" id="RMP13572.1"/>
    </source>
</evidence>
<dbReference type="GO" id="GO:0009279">
    <property type="term" value="C:cell outer membrane"/>
    <property type="evidence" value="ECO:0007669"/>
    <property type="project" value="InterPro"/>
</dbReference>
<dbReference type="EMBL" id="RBQF01000057">
    <property type="protein sequence ID" value="RMP13572.1"/>
    <property type="molecule type" value="Genomic_DNA"/>
</dbReference>
<evidence type="ECO:0008006" key="3">
    <source>
        <dbReference type="Google" id="ProtNLM"/>
    </source>
</evidence>